<evidence type="ECO:0000256" key="1">
    <source>
        <dbReference type="SAM" id="Phobius"/>
    </source>
</evidence>
<dbReference type="Pfam" id="PF19744">
    <property type="entry name" value="DUF6232"/>
    <property type="match status" value="1"/>
</dbReference>
<evidence type="ECO:0000313" key="2">
    <source>
        <dbReference type="EMBL" id="KIQ63953.1"/>
    </source>
</evidence>
<comment type="caution">
    <text evidence="2">The sequence shown here is derived from an EMBL/GenBank/DDBJ whole genome shotgun (WGS) entry which is preliminary data.</text>
</comment>
<feature type="transmembrane region" description="Helical" evidence="1">
    <location>
        <begin position="79"/>
        <end position="99"/>
    </location>
</feature>
<dbReference type="PATRIC" id="fig|2064.6.peg.5097"/>
<gene>
    <name evidence="2" type="ORF">TR51_23805</name>
</gene>
<dbReference type="Proteomes" id="UP000032066">
    <property type="component" value="Unassembled WGS sequence"/>
</dbReference>
<organism evidence="2 3">
    <name type="scientific">Kitasatospora griseola</name>
    <name type="common">Streptomyces griseolosporeus</name>
    <dbReference type="NCBI Taxonomy" id="2064"/>
    <lineage>
        <taxon>Bacteria</taxon>
        <taxon>Bacillati</taxon>
        <taxon>Actinomycetota</taxon>
        <taxon>Actinomycetes</taxon>
        <taxon>Kitasatosporales</taxon>
        <taxon>Streptomycetaceae</taxon>
        <taxon>Kitasatospora</taxon>
    </lineage>
</organism>
<reference evidence="2 3" key="1">
    <citation type="submission" date="2015-02" db="EMBL/GenBank/DDBJ databases">
        <title>Draft genome sequence of Kitasatospora griseola MF730-N6, a bafilomycin, terpentecin and satosporin producer.</title>
        <authorList>
            <person name="Arens J.C."/>
            <person name="Haltli B."/>
            <person name="Kerr R.G."/>
        </authorList>
    </citation>
    <scope>NUCLEOTIDE SEQUENCE [LARGE SCALE GENOMIC DNA]</scope>
    <source>
        <strain evidence="2 3">MF730-N6</strain>
    </source>
</reference>
<proteinExistence type="predicted"/>
<feature type="transmembrane region" description="Helical" evidence="1">
    <location>
        <begin position="45"/>
        <end position="67"/>
    </location>
</feature>
<keyword evidence="1" id="KW-1133">Transmembrane helix</keyword>
<keyword evidence="3" id="KW-1185">Reference proteome</keyword>
<name>A0A0D0PZ67_KITGR</name>
<dbReference type="AlphaFoldDB" id="A0A0D0PZ67"/>
<dbReference type="InterPro" id="IPR045629">
    <property type="entry name" value="DUF6232"/>
</dbReference>
<protein>
    <submittedName>
        <fullName evidence="2">Uncharacterized protein</fullName>
    </submittedName>
</protein>
<sequence>MELRIDRRTLWIGQAAYPLDNIARVFPVVLNPRYGEAFARFGRRVAITVPVAFVLAAMGNLSIQLAGSSSSRQDSSSSLTGTVVTFSLIVLAVHVINLLQVVLQKPQHAVAIETNGTSVALVTAPDAQRRLALTVQLAAAIDNPGATTLALHVDTLSINPAHYYFGDTVNVHGTGNVGRINT</sequence>
<dbReference type="STRING" id="2064.TR51_23805"/>
<keyword evidence="1" id="KW-0812">Transmembrane</keyword>
<accession>A0A0D0PZ67</accession>
<evidence type="ECO:0000313" key="3">
    <source>
        <dbReference type="Proteomes" id="UP000032066"/>
    </source>
</evidence>
<keyword evidence="1" id="KW-0472">Membrane</keyword>
<dbReference type="EMBL" id="JXZB01000004">
    <property type="protein sequence ID" value="KIQ63953.1"/>
    <property type="molecule type" value="Genomic_DNA"/>
</dbReference>